<dbReference type="AlphaFoldDB" id="A0A098S7K4"/>
<dbReference type="OrthoDB" id="5491447at2"/>
<comment type="caution">
    <text evidence="4">The sequence shown here is derived from an EMBL/GenBank/DDBJ whole genome shotgun (WGS) entry which is preliminary data.</text>
</comment>
<dbReference type="InterPro" id="IPR025403">
    <property type="entry name" value="TgpA-like_C"/>
</dbReference>
<dbReference type="STRING" id="1524460.IX84_07665"/>
<evidence type="ECO:0000256" key="1">
    <source>
        <dbReference type="SAM" id="MobiDB-lite"/>
    </source>
</evidence>
<accession>A0A098S7K4</accession>
<keyword evidence="2" id="KW-0812">Transmembrane</keyword>
<evidence type="ECO:0000313" key="4">
    <source>
        <dbReference type="EMBL" id="KGE88549.1"/>
    </source>
</evidence>
<gene>
    <name evidence="4" type="ORF">IX84_07665</name>
</gene>
<reference evidence="4 5" key="1">
    <citation type="journal article" date="2014" name="Int. J. Syst. Evol. Microbiol.">
        <title>Phaeodactylibacter xiamenensis gen. nov., sp. nov., a member of the family Saprospiraceae isolated from the marine alga Phaeodactylum tricornutum.</title>
        <authorList>
            <person name="Chen Z.Jr."/>
            <person name="Lei X."/>
            <person name="Lai Q."/>
            <person name="Li Y."/>
            <person name="Zhang B."/>
            <person name="Zhang J."/>
            <person name="Zhang H."/>
            <person name="Yang L."/>
            <person name="Zheng W."/>
            <person name="Tian Y."/>
            <person name="Yu Z."/>
            <person name="Xu H.Jr."/>
            <person name="Zheng T."/>
        </authorList>
    </citation>
    <scope>NUCLEOTIDE SEQUENCE [LARGE SCALE GENOMIC DNA]</scope>
    <source>
        <strain evidence="4 5">KD52</strain>
    </source>
</reference>
<dbReference type="RefSeq" id="WP_052515849.1">
    <property type="nucleotide sequence ID" value="NZ_JBKAGJ010000006.1"/>
</dbReference>
<keyword evidence="5" id="KW-1185">Reference proteome</keyword>
<dbReference type="Pfam" id="PF13559">
    <property type="entry name" value="DUF4129"/>
    <property type="match status" value="1"/>
</dbReference>
<feature type="region of interest" description="Disordered" evidence="1">
    <location>
        <begin position="47"/>
        <end position="91"/>
    </location>
</feature>
<evidence type="ECO:0000313" key="5">
    <source>
        <dbReference type="Proteomes" id="UP000029736"/>
    </source>
</evidence>
<evidence type="ECO:0000259" key="3">
    <source>
        <dbReference type="Pfam" id="PF13559"/>
    </source>
</evidence>
<dbReference type="Proteomes" id="UP000029736">
    <property type="component" value="Unassembled WGS sequence"/>
</dbReference>
<organism evidence="4 5">
    <name type="scientific">Phaeodactylibacter xiamenensis</name>
    <dbReference type="NCBI Taxonomy" id="1524460"/>
    <lineage>
        <taxon>Bacteria</taxon>
        <taxon>Pseudomonadati</taxon>
        <taxon>Bacteroidota</taxon>
        <taxon>Saprospiria</taxon>
        <taxon>Saprospirales</taxon>
        <taxon>Haliscomenobacteraceae</taxon>
        <taxon>Phaeodactylibacter</taxon>
    </lineage>
</organism>
<evidence type="ECO:0000256" key="2">
    <source>
        <dbReference type="SAM" id="Phobius"/>
    </source>
</evidence>
<keyword evidence="2" id="KW-1133">Transmembrane helix</keyword>
<feature type="compositionally biased region" description="Basic and acidic residues" evidence="1">
    <location>
        <begin position="60"/>
        <end position="82"/>
    </location>
</feature>
<protein>
    <recommendedName>
        <fullName evidence="3">Protein-glutamine gamma-glutamyltransferase-like C-terminal domain-containing protein</fullName>
    </recommendedName>
</protein>
<feature type="transmembrane region" description="Helical" evidence="2">
    <location>
        <begin position="101"/>
        <end position="123"/>
    </location>
</feature>
<proteinExistence type="predicted"/>
<keyword evidence="2" id="KW-0472">Membrane</keyword>
<name>A0A098S7K4_9BACT</name>
<dbReference type="EMBL" id="JPOS01000018">
    <property type="protein sequence ID" value="KGE88549.1"/>
    <property type="molecule type" value="Genomic_DNA"/>
</dbReference>
<feature type="domain" description="Protein-glutamine gamma-glutamyltransferase-like C-terminal" evidence="3">
    <location>
        <begin position="177"/>
        <end position="238"/>
    </location>
</feature>
<sequence>MRQQRHSISINIRAVLLAMVLFSPCLSAQTYLEREVAPAEIDRERWESAKEGLSYPTPENRQRREADEQSQSKKGGGEREGPQPELSPAPEPWVSGDTAALLLRIFFWIIIAVVIAVLLRYLLGLKRPPKNTRIERGLSSGIDLEAIEEDLPEAQLEDFLQQAINNKQFSLAVRLYYLVLLQGLTNKKMVSWQKDKTNNQYVQELGGTPLQQDFRSVTLLFERVWYGDQALDEAAFERITPRFQAFAQRIQDLKPDYAQ</sequence>